<dbReference type="Proteomes" id="UP000276133">
    <property type="component" value="Unassembled WGS sequence"/>
</dbReference>
<gene>
    <name evidence="3" type="ORF">BpHYR1_010393</name>
</gene>
<name>A0A3M7REJ7_BRAPC</name>
<evidence type="ECO:0000259" key="2">
    <source>
        <dbReference type="PROSITE" id="PS50222"/>
    </source>
</evidence>
<evidence type="ECO:0000256" key="1">
    <source>
        <dbReference type="SAM" id="MobiDB-lite"/>
    </source>
</evidence>
<dbReference type="Gene3D" id="1.10.238.10">
    <property type="entry name" value="EF-hand"/>
    <property type="match status" value="1"/>
</dbReference>
<accession>A0A3M7REJ7</accession>
<sequence length="227" mass="26203">MSNFKVETWEDDSNQSGSQSNFQNLLPSAEIKKIEALFNKYDKNSSGFIQTINCLEIFKLAGQNYSYQTEKMILDEIDEKGTGIILFDDFVRVYKKYSKSSFYQQLELELAVKAFVTETTTIPETDEIIEYVDFEQMKSYLLNEGDCLYKQDLLALEKIILEKSSKKSLNFDQKSGKYVQSAKITVQDICDLLLQHLNVDSAKSSKTKMTKKSAKKPKKTLRQLRKQ</sequence>
<feature type="region of interest" description="Disordered" evidence="1">
    <location>
        <begin position="1"/>
        <end position="22"/>
    </location>
</feature>
<protein>
    <submittedName>
        <fullName evidence="3">Troponin C</fullName>
    </submittedName>
</protein>
<dbReference type="InterPro" id="IPR002048">
    <property type="entry name" value="EF_hand_dom"/>
</dbReference>
<feature type="domain" description="EF-hand" evidence="2">
    <location>
        <begin position="29"/>
        <end position="64"/>
    </location>
</feature>
<dbReference type="InterPro" id="IPR011992">
    <property type="entry name" value="EF-hand-dom_pair"/>
</dbReference>
<organism evidence="3 4">
    <name type="scientific">Brachionus plicatilis</name>
    <name type="common">Marine rotifer</name>
    <name type="synonym">Brachionus muelleri</name>
    <dbReference type="NCBI Taxonomy" id="10195"/>
    <lineage>
        <taxon>Eukaryota</taxon>
        <taxon>Metazoa</taxon>
        <taxon>Spiralia</taxon>
        <taxon>Gnathifera</taxon>
        <taxon>Rotifera</taxon>
        <taxon>Eurotatoria</taxon>
        <taxon>Monogononta</taxon>
        <taxon>Pseudotrocha</taxon>
        <taxon>Ploima</taxon>
        <taxon>Brachionidae</taxon>
        <taxon>Brachionus</taxon>
    </lineage>
</organism>
<reference evidence="3 4" key="1">
    <citation type="journal article" date="2018" name="Sci. Rep.">
        <title>Genomic signatures of local adaptation to the degree of environmental predictability in rotifers.</title>
        <authorList>
            <person name="Franch-Gras L."/>
            <person name="Hahn C."/>
            <person name="Garcia-Roger E.M."/>
            <person name="Carmona M.J."/>
            <person name="Serra M."/>
            <person name="Gomez A."/>
        </authorList>
    </citation>
    <scope>NUCLEOTIDE SEQUENCE [LARGE SCALE GENOMIC DNA]</scope>
    <source>
        <strain evidence="3">HYR1</strain>
    </source>
</reference>
<dbReference type="EMBL" id="REGN01003626">
    <property type="protein sequence ID" value="RNA21688.1"/>
    <property type="molecule type" value="Genomic_DNA"/>
</dbReference>
<evidence type="ECO:0000313" key="3">
    <source>
        <dbReference type="EMBL" id="RNA21688.1"/>
    </source>
</evidence>
<keyword evidence="4" id="KW-1185">Reference proteome</keyword>
<proteinExistence type="predicted"/>
<dbReference type="GO" id="GO:0005509">
    <property type="term" value="F:calcium ion binding"/>
    <property type="evidence" value="ECO:0007669"/>
    <property type="project" value="InterPro"/>
</dbReference>
<dbReference type="PROSITE" id="PS50222">
    <property type="entry name" value="EF_HAND_2"/>
    <property type="match status" value="1"/>
</dbReference>
<feature type="region of interest" description="Disordered" evidence="1">
    <location>
        <begin position="202"/>
        <end position="227"/>
    </location>
</feature>
<comment type="caution">
    <text evidence="3">The sequence shown here is derived from an EMBL/GenBank/DDBJ whole genome shotgun (WGS) entry which is preliminary data.</text>
</comment>
<dbReference type="AlphaFoldDB" id="A0A3M7REJ7"/>
<evidence type="ECO:0000313" key="4">
    <source>
        <dbReference type="Proteomes" id="UP000276133"/>
    </source>
</evidence>
<dbReference type="SUPFAM" id="SSF47473">
    <property type="entry name" value="EF-hand"/>
    <property type="match status" value="1"/>
</dbReference>
<feature type="compositionally biased region" description="Basic residues" evidence="1">
    <location>
        <begin position="205"/>
        <end position="227"/>
    </location>
</feature>